<sequence length="799" mass="87975">MPNATLSILKNYLTTAVRALLKQKLHTGLNLLGLSLGLTAALLIALWVRFELSYDRFHPNVDNSYRLVVSDPQSGKRSANFSGPVAEFLRQQSELKHLLAMHHFGSALQRDSERFFARDYFVVDESLLSLFAITALHGDLQQTFDEPNQVALSQRQANRLFGAEQVVGETLLWGNTPLTVSAVFADLPDNTHLPLQGFIGFETWWPRNGHVLESQDNQNLNLYLQTPSGTDAKQLAELLTEKLYDFAGPQEPSFTLELQPITDIHLHSNTPFPLKSGGSAQAVYTAIGLSLCVLLIATFNFVNLSTARAGLRAKEVGVRKALGANRRQLISQFLFEALLLTATAALLACVWAELALPHFNRLMNSALDIHYLGDVGPLLLTMVLAVGLLAGAYPALYLSSFNSARVLSGDLTSGHGALRTRRLLIGLQSAISIGLIVASFGVIAQLLLLQSQPLGYSKEQRLVIRDLPNGLLRSADNFGRVLHTTELVSHWTLMDKDPTRQFNMRRSANSNGEQIDGIIMKMGYDDLAAALGLELIAGRDFSAEFRGDRYDPDAKTVGIILNRQAALAAGFAEPQDALHQVWQLGELTGTIVGVVEDYKAGPDLDDTIPLFFTHSHSALGSVDAVVQLKEAISPQQLSELRRTLQRPLPAGFDLDIRFLDAIYQAQFDQQRRQFVLLLSMTAVALTLTVIGLFGLAAFSCERRSKEIAMRKVLGSSYASIVALINKEFVALVALGSLLAWPLAHWGLNRWLEHFLHRVELAWWWFPAATVVVLAITVATVSALALNTARQRPALTLRDE</sequence>
<name>A0ABP9F8W6_9GAMM</name>
<dbReference type="InterPro" id="IPR003838">
    <property type="entry name" value="ABC3_permease_C"/>
</dbReference>
<dbReference type="Proteomes" id="UP001499988">
    <property type="component" value="Unassembled WGS sequence"/>
</dbReference>
<keyword evidence="4 6" id="KW-1133">Transmembrane helix</keyword>
<evidence type="ECO:0000313" key="9">
    <source>
        <dbReference type="EMBL" id="GAA4896971.1"/>
    </source>
</evidence>
<dbReference type="EMBL" id="BAABJZ010000098">
    <property type="protein sequence ID" value="GAA4896971.1"/>
    <property type="molecule type" value="Genomic_DNA"/>
</dbReference>
<evidence type="ECO:0000256" key="2">
    <source>
        <dbReference type="ARBA" id="ARBA00022475"/>
    </source>
</evidence>
<evidence type="ECO:0000313" key="10">
    <source>
        <dbReference type="Proteomes" id="UP001499988"/>
    </source>
</evidence>
<organism evidence="9 10">
    <name type="scientific">Ferrimonas pelagia</name>
    <dbReference type="NCBI Taxonomy" id="1177826"/>
    <lineage>
        <taxon>Bacteria</taxon>
        <taxon>Pseudomonadati</taxon>
        <taxon>Pseudomonadota</taxon>
        <taxon>Gammaproteobacteria</taxon>
        <taxon>Alteromonadales</taxon>
        <taxon>Ferrimonadaceae</taxon>
        <taxon>Ferrimonas</taxon>
    </lineage>
</organism>
<evidence type="ECO:0000259" key="7">
    <source>
        <dbReference type="Pfam" id="PF02687"/>
    </source>
</evidence>
<feature type="domain" description="MacB-like periplasmic core" evidence="8">
    <location>
        <begin position="27"/>
        <end position="241"/>
    </location>
</feature>
<keyword evidence="3 6" id="KW-0812">Transmembrane</keyword>
<dbReference type="PANTHER" id="PTHR30572">
    <property type="entry name" value="MEMBRANE COMPONENT OF TRANSPORTER-RELATED"/>
    <property type="match status" value="1"/>
</dbReference>
<feature type="transmembrane region" description="Helical" evidence="6">
    <location>
        <begin position="719"/>
        <end position="743"/>
    </location>
</feature>
<feature type="domain" description="ABC3 transporter permease C-terminal" evidence="7">
    <location>
        <begin position="289"/>
        <end position="401"/>
    </location>
</feature>
<dbReference type="InterPro" id="IPR025857">
    <property type="entry name" value="MacB_PCD"/>
</dbReference>
<evidence type="ECO:0000256" key="1">
    <source>
        <dbReference type="ARBA" id="ARBA00004651"/>
    </source>
</evidence>
<feature type="transmembrane region" description="Helical" evidence="6">
    <location>
        <begin position="333"/>
        <end position="356"/>
    </location>
</feature>
<accession>A0ABP9F8W6</accession>
<dbReference type="RefSeq" id="WP_345336543.1">
    <property type="nucleotide sequence ID" value="NZ_BAABJZ010000098.1"/>
</dbReference>
<evidence type="ECO:0000259" key="8">
    <source>
        <dbReference type="Pfam" id="PF12704"/>
    </source>
</evidence>
<protein>
    <submittedName>
        <fullName evidence="9">ABC transporter permease</fullName>
    </submittedName>
</protein>
<evidence type="ECO:0000256" key="3">
    <source>
        <dbReference type="ARBA" id="ARBA00022692"/>
    </source>
</evidence>
<feature type="transmembrane region" description="Helical" evidence="6">
    <location>
        <begin position="423"/>
        <end position="448"/>
    </location>
</feature>
<dbReference type="InterPro" id="IPR050250">
    <property type="entry name" value="Macrolide_Exporter_MacB"/>
</dbReference>
<reference evidence="10" key="1">
    <citation type="journal article" date="2019" name="Int. J. Syst. Evol. Microbiol.">
        <title>The Global Catalogue of Microorganisms (GCM) 10K type strain sequencing project: providing services to taxonomists for standard genome sequencing and annotation.</title>
        <authorList>
            <consortium name="The Broad Institute Genomics Platform"/>
            <consortium name="The Broad Institute Genome Sequencing Center for Infectious Disease"/>
            <person name="Wu L."/>
            <person name="Ma J."/>
        </authorList>
    </citation>
    <scope>NUCLEOTIDE SEQUENCE [LARGE SCALE GENOMIC DNA]</scope>
    <source>
        <strain evidence="10">JCM 18401</strain>
    </source>
</reference>
<evidence type="ECO:0000256" key="5">
    <source>
        <dbReference type="ARBA" id="ARBA00023136"/>
    </source>
</evidence>
<keyword evidence="5 6" id="KW-0472">Membrane</keyword>
<gene>
    <name evidence="9" type="ORF">GCM10023333_32810</name>
</gene>
<dbReference type="PANTHER" id="PTHR30572:SF18">
    <property type="entry name" value="ABC-TYPE MACROLIDE FAMILY EXPORT SYSTEM PERMEASE COMPONENT 2"/>
    <property type="match status" value="1"/>
</dbReference>
<feature type="domain" description="ABC3 transporter permease C-terminal" evidence="7">
    <location>
        <begin position="680"/>
        <end position="790"/>
    </location>
</feature>
<feature type="transmembrane region" description="Helical" evidence="6">
    <location>
        <begin position="674"/>
        <end position="698"/>
    </location>
</feature>
<comment type="caution">
    <text evidence="9">The sequence shown here is derived from an EMBL/GenBank/DDBJ whole genome shotgun (WGS) entry which is preliminary data.</text>
</comment>
<keyword evidence="2" id="KW-1003">Cell membrane</keyword>
<evidence type="ECO:0000256" key="4">
    <source>
        <dbReference type="ARBA" id="ARBA00022989"/>
    </source>
</evidence>
<proteinExistence type="predicted"/>
<evidence type="ECO:0000256" key="6">
    <source>
        <dbReference type="SAM" id="Phobius"/>
    </source>
</evidence>
<feature type="transmembrane region" description="Helical" evidence="6">
    <location>
        <begin position="763"/>
        <end position="785"/>
    </location>
</feature>
<dbReference type="Pfam" id="PF02687">
    <property type="entry name" value="FtsX"/>
    <property type="match status" value="2"/>
</dbReference>
<feature type="transmembrane region" description="Helical" evidence="6">
    <location>
        <begin position="282"/>
        <end position="302"/>
    </location>
</feature>
<dbReference type="Pfam" id="PF12704">
    <property type="entry name" value="MacB_PCD"/>
    <property type="match status" value="1"/>
</dbReference>
<comment type="subcellular location">
    <subcellularLocation>
        <location evidence="1">Cell membrane</location>
        <topology evidence="1">Multi-pass membrane protein</topology>
    </subcellularLocation>
</comment>
<keyword evidence="10" id="KW-1185">Reference proteome</keyword>
<feature type="transmembrane region" description="Helical" evidence="6">
    <location>
        <begin position="28"/>
        <end position="48"/>
    </location>
</feature>
<feature type="transmembrane region" description="Helical" evidence="6">
    <location>
        <begin position="376"/>
        <end position="398"/>
    </location>
</feature>